<dbReference type="InterPro" id="IPR050383">
    <property type="entry name" value="GlyoxalaseI/FosfomycinResist"/>
</dbReference>
<protein>
    <submittedName>
        <fullName evidence="2">Iron-dependent extradiol dioxygenase</fullName>
        <ecNumber evidence="2">1.13.11.25</ecNumber>
    </submittedName>
</protein>
<dbReference type="CDD" id="cd07252">
    <property type="entry name" value="BphC1-RGP6_N_like"/>
    <property type="match status" value="1"/>
</dbReference>
<dbReference type="CDD" id="cd07237">
    <property type="entry name" value="BphC1-RGP6_C_like"/>
    <property type="match status" value="1"/>
</dbReference>
<keyword evidence="2" id="KW-0560">Oxidoreductase</keyword>
<accession>A0A7L9QBY7</accession>
<dbReference type="Pfam" id="PF00903">
    <property type="entry name" value="Glyoxalase"/>
    <property type="match status" value="1"/>
</dbReference>
<dbReference type="EMBL" id="MW000468">
    <property type="protein sequence ID" value="QOL00433.1"/>
    <property type="molecule type" value="Genomic_DNA"/>
</dbReference>
<dbReference type="GO" id="GO:0047071">
    <property type="term" value="F:3,4-dihydroxy-9,10-secoandrosta-1,3,5(10)-triene-9,17-dione 4,5-dioxygenase activity"/>
    <property type="evidence" value="ECO:0007669"/>
    <property type="project" value="UniProtKB-EC"/>
</dbReference>
<evidence type="ECO:0000259" key="1">
    <source>
        <dbReference type="PROSITE" id="PS51819"/>
    </source>
</evidence>
<feature type="domain" description="VOC" evidence="1">
    <location>
        <begin position="142"/>
        <end position="267"/>
    </location>
</feature>
<organism evidence="2">
    <name type="scientific">uncultured organism</name>
    <dbReference type="NCBI Taxonomy" id="155900"/>
    <lineage>
        <taxon>unclassified sequences</taxon>
        <taxon>environmental samples</taxon>
    </lineage>
</organism>
<dbReference type="SUPFAM" id="SSF54593">
    <property type="entry name" value="Glyoxalase/Bleomycin resistance protein/Dihydroxybiphenyl dioxygenase"/>
    <property type="match status" value="1"/>
</dbReference>
<proteinExistence type="predicted"/>
<name>A0A7L9QBY7_9ZZZZ</name>
<dbReference type="AlphaFoldDB" id="A0A7L9QBY7"/>
<sequence length="295" mass="32492">MTVSSLGYIVIESKDPAAWRNFGADVLGLMAVDTPDGGVRFRMDDRPFRIAIVPGQEDRFFAAGWELPSREAFDAAVKAVAESGAAVEHGSKEEAADRKVRALARCQDPSGNRLELYEGRVQDYTPFVSPTGVSGFVTGNMGMGHVVLPAPKVEETRAFYKTLLGFGDTDEMRVPIGVPDHPGLALYFLHCDNPRHHSVALFEAEIPGGLVHLMLEVEKLDDLGRCIDRCKRQGATIAINMGRHSNDKMVSSYIKSPSGFDVEYGWDAWQVDWTDYVPTKSEIFSLWGHPEMNGG</sequence>
<dbReference type="EC" id="1.13.11.25" evidence="2"/>
<dbReference type="InterPro" id="IPR037523">
    <property type="entry name" value="VOC_core"/>
</dbReference>
<evidence type="ECO:0000313" key="2">
    <source>
        <dbReference type="EMBL" id="QOL00433.1"/>
    </source>
</evidence>
<dbReference type="InterPro" id="IPR029068">
    <property type="entry name" value="Glyas_Bleomycin-R_OHBP_Dase"/>
</dbReference>
<dbReference type="Pfam" id="PF22632">
    <property type="entry name" value="BphC_D1"/>
    <property type="match status" value="1"/>
</dbReference>
<keyword evidence="2" id="KW-0223">Dioxygenase</keyword>
<dbReference type="InterPro" id="IPR004360">
    <property type="entry name" value="Glyas_Fos-R_dOase_dom"/>
</dbReference>
<feature type="domain" description="VOC" evidence="1">
    <location>
        <begin position="5"/>
        <end position="119"/>
    </location>
</feature>
<gene>
    <name evidence="2" type="primary">hsaC</name>
</gene>
<dbReference type="PANTHER" id="PTHR21366:SF14">
    <property type="entry name" value="GLYOXALASE DOMAIN-CONTAINING PROTEIN 5"/>
    <property type="match status" value="1"/>
</dbReference>
<dbReference type="PROSITE" id="PS51819">
    <property type="entry name" value="VOC"/>
    <property type="match status" value="2"/>
</dbReference>
<dbReference type="PANTHER" id="PTHR21366">
    <property type="entry name" value="GLYOXALASE FAMILY PROTEIN"/>
    <property type="match status" value="1"/>
</dbReference>
<dbReference type="Gene3D" id="3.10.180.10">
    <property type="entry name" value="2,3-Dihydroxybiphenyl 1,2-Dioxygenase, domain 1"/>
    <property type="match status" value="2"/>
</dbReference>
<reference evidence="2" key="1">
    <citation type="submission" date="2020-09" db="EMBL/GenBank/DDBJ databases">
        <title>A new high-throughput screening method to detect antimicrobial volatiles from metagenomic clone libraries.</title>
        <authorList>
            <person name="Stocker F."/>
            <person name="Obermeier M."/>
            <person name="Resch K."/>
            <person name="Berg G."/>
            <person name="Mueller Bogota C.A."/>
        </authorList>
    </citation>
    <scope>NUCLEOTIDE SEQUENCE</scope>
</reference>